<proteinExistence type="predicted"/>
<name>A0A0K2XUG3_HELHE</name>
<dbReference type="Gene3D" id="3.20.180.10">
    <property type="entry name" value="PNP-oxidase-like"/>
    <property type="match status" value="1"/>
</dbReference>
<evidence type="ECO:0000313" key="3">
    <source>
        <dbReference type="Proteomes" id="UP000046090"/>
    </source>
</evidence>
<dbReference type="InterPro" id="IPR019595">
    <property type="entry name" value="DUF2470"/>
</dbReference>
<dbReference type="AlphaFoldDB" id="A0A0K2XUG3"/>
<gene>
    <name evidence="2" type="ORF">HHE01_14270</name>
</gene>
<dbReference type="InterPro" id="IPR037119">
    <property type="entry name" value="Haem_oxidase_HugZ-like_sf"/>
</dbReference>
<evidence type="ECO:0000313" key="2">
    <source>
        <dbReference type="EMBL" id="CRI33741.1"/>
    </source>
</evidence>
<dbReference type="Pfam" id="PF10615">
    <property type="entry name" value="DUF2470"/>
    <property type="match status" value="1"/>
</dbReference>
<dbReference type="RefSeq" id="WP_015107599.1">
    <property type="nucleotide sequence ID" value="NZ_AP026684.1"/>
</dbReference>
<dbReference type="EMBL" id="CDMK01000001">
    <property type="protein sequence ID" value="CRI33741.1"/>
    <property type="molecule type" value="Genomic_DNA"/>
</dbReference>
<sequence length="142" mass="15880">MDKQHALNVLNSKQHNNVVKLFEKYAQVPEATDICVKDLDFSGLQIAYSKEGQEKTFNLAFPNPIENFEGIREVLIALLGEEAAAQEQTNFQQNPQWGFNPMGFGPQAQGFNPQSQYPQGGFHPQNGFNPQPPHNSAEPQKP</sequence>
<evidence type="ECO:0000256" key="1">
    <source>
        <dbReference type="SAM" id="MobiDB-lite"/>
    </source>
</evidence>
<accession>A0A0K2XUG3</accession>
<organism evidence="2 3">
    <name type="scientific">Helicobacter heilmannii</name>
    <dbReference type="NCBI Taxonomy" id="35817"/>
    <lineage>
        <taxon>Bacteria</taxon>
        <taxon>Pseudomonadati</taxon>
        <taxon>Campylobacterota</taxon>
        <taxon>Epsilonproteobacteria</taxon>
        <taxon>Campylobacterales</taxon>
        <taxon>Helicobacteraceae</taxon>
        <taxon>Helicobacter</taxon>
    </lineage>
</organism>
<feature type="compositionally biased region" description="Polar residues" evidence="1">
    <location>
        <begin position="109"/>
        <end position="118"/>
    </location>
</feature>
<reference evidence="3" key="1">
    <citation type="submission" date="2014-12" db="EMBL/GenBank/DDBJ databases">
        <authorList>
            <person name="Smet A."/>
        </authorList>
    </citation>
    <scope>NUCLEOTIDE SEQUENCE [LARGE SCALE GENOMIC DNA]</scope>
</reference>
<dbReference type="Proteomes" id="UP000046090">
    <property type="component" value="Unassembled WGS sequence"/>
</dbReference>
<keyword evidence="3" id="KW-1185">Reference proteome</keyword>
<dbReference type="GeneID" id="76196409"/>
<protein>
    <submittedName>
        <fullName evidence="2">Uncharacterized protein</fullName>
    </submittedName>
</protein>
<feature type="region of interest" description="Disordered" evidence="1">
    <location>
        <begin position="87"/>
        <end position="142"/>
    </location>
</feature>